<proteinExistence type="predicted"/>
<dbReference type="EMBL" id="CM023471">
    <property type="protein sequence ID" value="KAH7965297.1"/>
    <property type="molecule type" value="Genomic_DNA"/>
</dbReference>
<dbReference type="Proteomes" id="UP000821865">
    <property type="component" value="Chromosome 2"/>
</dbReference>
<comment type="caution">
    <text evidence="1">The sequence shown here is derived from an EMBL/GenBank/DDBJ whole genome shotgun (WGS) entry which is preliminary data.</text>
</comment>
<gene>
    <name evidence="1" type="ORF">HPB49_006007</name>
</gene>
<evidence type="ECO:0000313" key="1">
    <source>
        <dbReference type="EMBL" id="KAH7965297.1"/>
    </source>
</evidence>
<reference evidence="1" key="1">
    <citation type="submission" date="2020-05" db="EMBL/GenBank/DDBJ databases">
        <title>Large-scale comparative analyses of tick genomes elucidate their genetic diversity and vector capacities.</title>
        <authorList>
            <person name="Jia N."/>
            <person name="Wang J."/>
            <person name="Shi W."/>
            <person name="Du L."/>
            <person name="Sun Y."/>
            <person name="Zhan W."/>
            <person name="Jiang J."/>
            <person name="Wang Q."/>
            <person name="Zhang B."/>
            <person name="Ji P."/>
            <person name="Sakyi L.B."/>
            <person name="Cui X."/>
            <person name="Yuan T."/>
            <person name="Jiang B."/>
            <person name="Yang W."/>
            <person name="Lam T.T.-Y."/>
            <person name="Chang Q."/>
            <person name="Ding S."/>
            <person name="Wang X."/>
            <person name="Zhu J."/>
            <person name="Ruan X."/>
            <person name="Zhao L."/>
            <person name="Wei J."/>
            <person name="Que T."/>
            <person name="Du C."/>
            <person name="Cheng J."/>
            <person name="Dai P."/>
            <person name="Han X."/>
            <person name="Huang E."/>
            <person name="Gao Y."/>
            <person name="Liu J."/>
            <person name="Shao H."/>
            <person name="Ye R."/>
            <person name="Li L."/>
            <person name="Wei W."/>
            <person name="Wang X."/>
            <person name="Wang C."/>
            <person name="Yang T."/>
            <person name="Huo Q."/>
            <person name="Li W."/>
            <person name="Guo W."/>
            <person name="Chen H."/>
            <person name="Zhou L."/>
            <person name="Ni X."/>
            <person name="Tian J."/>
            <person name="Zhou Y."/>
            <person name="Sheng Y."/>
            <person name="Liu T."/>
            <person name="Pan Y."/>
            <person name="Xia L."/>
            <person name="Li J."/>
            <person name="Zhao F."/>
            <person name="Cao W."/>
        </authorList>
    </citation>
    <scope>NUCLEOTIDE SEQUENCE</scope>
    <source>
        <strain evidence="1">Dsil-2018</strain>
    </source>
</reference>
<protein>
    <submittedName>
        <fullName evidence="1">Uncharacterized protein</fullName>
    </submittedName>
</protein>
<organism evidence="1 2">
    <name type="scientific">Dermacentor silvarum</name>
    <name type="common">Tick</name>
    <dbReference type="NCBI Taxonomy" id="543639"/>
    <lineage>
        <taxon>Eukaryota</taxon>
        <taxon>Metazoa</taxon>
        <taxon>Ecdysozoa</taxon>
        <taxon>Arthropoda</taxon>
        <taxon>Chelicerata</taxon>
        <taxon>Arachnida</taxon>
        <taxon>Acari</taxon>
        <taxon>Parasitiformes</taxon>
        <taxon>Ixodida</taxon>
        <taxon>Ixodoidea</taxon>
        <taxon>Ixodidae</taxon>
        <taxon>Rhipicephalinae</taxon>
        <taxon>Dermacentor</taxon>
    </lineage>
</organism>
<evidence type="ECO:0000313" key="2">
    <source>
        <dbReference type="Proteomes" id="UP000821865"/>
    </source>
</evidence>
<name>A0ACB8DAX1_DERSI</name>
<keyword evidence="2" id="KW-1185">Reference proteome</keyword>
<accession>A0ACB8DAX1</accession>
<sequence>MSEKYDEVLERLAKQDRELVDIKTRLATVENSSSGKDVSDLKDRINDLEQYSRRQNLEIHGLKSEANENLLSKINKLDASLGLRQLVEEDIDGFHRLPTKQGREAPILVRFVSRKTKDNWQEKARQLRESKSDVLFYDNLTPRNKHLLWMARTRALQMDYRFAWQKNGKVLVRKGPGEPILRITCEADLAKIKGTGSVDSDKRDESL</sequence>